<feature type="compositionally biased region" description="Acidic residues" evidence="1">
    <location>
        <begin position="99"/>
        <end position="108"/>
    </location>
</feature>
<dbReference type="Proteomes" id="UP000247810">
    <property type="component" value="Unassembled WGS sequence"/>
</dbReference>
<protein>
    <submittedName>
        <fullName evidence="2">Uncharacterized protein</fullName>
    </submittedName>
</protein>
<feature type="region of interest" description="Disordered" evidence="1">
    <location>
        <begin position="73"/>
        <end position="112"/>
    </location>
</feature>
<keyword evidence="3" id="KW-1185">Reference proteome</keyword>
<accession>A0A319CUX0</accession>
<gene>
    <name evidence="2" type="ORF">BO71DRAFT_435163</name>
</gene>
<proteinExistence type="predicted"/>
<feature type="region of interest" description="Disordered" evidence="1">
    <location>
        <begin position="139"/>
        <end position="158"/>
    </location>
</feature>
<evidence type="ECO:0000256" key="1">
    <source>
        <dbReference type="SAM" id="MobiDB-lite"/>
    </source>
</evidence>
<dbReference type="VEuPathDB" id="FungiDB:BO71DRAFT_435163"/>
<organism evidence="2 3">
    <name type="scientific">Aspergillus ellipticus CBS 707.79</name>
    <dbReference type="NCBI Taxonomy" id="1448320"/>
    <lineage>
        <taxon>Eukaryota</taxon>
        <taxon>Fungi</taxon>
        <taxon>Dikarya</taxon>
        <taxon>Ascomycota</taxon>
        <taxon>Pezizomycotina</taxon>
        <taxon>Eurotiomycetes</taxon>
        <taxon>Eurotiomycetidae</taxon>
        <taxon>Eurotiales</taxon>
        <taxon>Aspergillaceae</taxon>
        <taxon>Aspergillus</taxon>
        <taxon>Aspergillus subgen. Circumdati</taxon>
    </lineage>
</organism>
<dbReference type="EMBL" id="KZ826051">
    <property type="protein sequence ID" value="PYH89045.1"/>
    <property type="molecule type" value="Genomic_DNA"/>
</dbReference>
<evidence type="ECO:0000313" key="2">
    <source>
        <dbReference type="EMBL" id="PYH89045.1"/>
    </source>
</evidence>
<sequence length="158" mass="16833">MLVTPDIREFRAATSIDQQALYWAPSCLGRAFPDVEGATTIEVISGLARSHLDIGCLARSLARFLVSSLALPPERSRGRAPDAARTGIRPNADGGSDSIDGEGLEEPEPCACGGRHPDLLAKLAIEGLTRWKQEAEEAVACARRGRSDANPNGDPDQQ</sequence>
<dbReference type="AlphaFoldDB" id="A0A319CUX0"/>
<name>A0A319CUX0_9EURO</name>
<evidence type="ECO:0000313" key="3">
    <source>
        <dbReference type="Proteomes" id="UP000247810"/>
    </source>
</evidence>
<reference evidence="2 3" key="1">
    <citation type="submission" date="2018-02" db="EMBL/GenBank/DDBJ databases">
        <title>The genomes of Aspergillus section Nigri reveals drivers in fungal speciation.</title>
        <authorList>
            <consortium name="DOE Joint Genome Institute"/>
            <person name="Vesth T.C."/>
            <person name="Nybo J."/>
            <person name="Theobald S."/>
            <person name="Brandl J."/>
            <person name="Frisvad J.C."/>
            <person name="Nielsen K.F."/>
            <person name="Lyhne E.K."/>
            <person name="Kogle M.E."/>
            <person name="Kuo A."/>
            <person name="Riley R."/>
            <person name="Clum A."/>
            <person name="Nolan M."/>
            <person name="Lipzen A."/>
            <person name="Salamov A."/>
            <person name="Henrissat B."/>
            <person name="Wiebenga A."/>
            <person name="De vries R.P."/>
            <person name="Grigoriev I.V."/>
            <person name="Mortensen U.H."/>
            <person name="Andersen M.R."/>
            <person name="Baker S.E."/>
        </authorList>
    </citation>
    <scope>NUCLEOTIDE SEQUENCE [LARGE SCALE GENOMIC DNA]</scope>
    <source>
        <strain evidence="2 3">CBS 707.79</strain>
    </source>
</reference>